<evidence type="ECO:0000313" key="3">
    <source>
        <dbReference type="Proteomes" id="UP001139494"/>
    </source>
</evidence>
<gene>
    <name evidence="2" type="ORF">KM295_07910</name>
</gene>
<evidence type="ECO:0000313" key="2">
    <source>
        <dbReference type="EMBL" id="MCQ4333405.1"/>
    </source>
</evidence>
<reference evidence="2" key="1">
    <citation type="journal article" date="2023" name="Front. Microbiol.">
        <title>Genomic-based phylogenetic and metabolic analyses of the genus Natronomonas, and description of Natronomonas aquatica sp. nov.</title>
        <authorList>
            <person name="Garcia-Roldan A."/>
            <person name="Duran-Viseras A."/>
            <person name="de la Haba R.R."/>
            <person name="Corral P."/>
            <person name="Sanchez-Porro C."/>
            <person name="Ventosa A."/>
        </authorList>
    </citation>
    <scope>NUCLEOTIDE SEQUENCE</scope>
    <source>
        <strain evidence="2">F2-12</strain>
    </source>
</reference>
<protein>
    <submittedName>
        <fullName evidence="2">Cytochrome-ba3 oxidase subunit</fullName>
    </submittedName>
</protein>
<dbReference type="EMBL" id="JAHLKM010000007">
    <property type="protein sequence ID" value="MCQ4333405.1"/>
    <property type="molecule type" value="Genomic_DNA"/>
</dbReference>
<dbReference type="InterPro" id="IPR058444">
    <property type="entry name" value="DUF8131"/>
</dbReference>
<name>A0A9R1CT15_9EURY</name>
<feature type="domain" description="DUF8131" evidence="1">
    <location>
        <begin position="5"/>
        <end position="63"/>
    </location>
</feature>
<organism evidence="2 3">
    <name type="scientific">Natronomonas aquatica</name>
    <dbReference type="NCBI Taxonomy" id="2841590"/>
    <lineage>
        <taxon>Archaea</taxon>
        <taxon>Methanobacteriati</taxon>
        <taxon>Methanobacteriota</taxon>
        <taxon>Stenosarchaea group</taxon>
        <taxon>Halobacteria</taxon>
        <taxon>Halobacteriales</taxon>
        <taxon>Natronomonadaceae</taxon>
        <taxon>Natronomonas</taxon>
    </lineage>
</organism>
<keyword evidence="3" id="KW-1185">Reference proteome</keyword>
<comment type="caution">
    <text evidence="2">The sequence shown here is derived from an EMBL/GenBank/DDBJ whole genome shotgun (WGS) entry which is preliminary data.</text>
</comment>
<dbReference type="Pfam" id="PF26452">
    <property type="entry name" value="DUF8131"/>
    <property type="match status" value="1"/>
</dbReference>
<dbReference type="AlphaFoldDB" id="A0A9R1CT15"/>
<accession>A0A9R1CT15</accession>
<sequence length="66" mass="6382">MTSDTLSPRAAAMVGALAFVPVAWYGIASSGTAAAVSAVNVLIILASMAMLTGEAEGSEGHGTASA</sequence>
<dbReference type="RefSeq" id="WP_256029427.1">
    <property type="nucleotide sequence ID" value="NZ_JAHLKM010000007.1"/>
</dbReference>
<dbReference type="Proteomes" id="UP001139494">
    <property type="component" value="Unassembled WGS sequence"/>
</dbReference>
<proteinExistence type="predicted"/>
<evidence type="ECO:0000259" key="1">
    <source>
        <dbReference type="Pfam" id="PF26452"/>
    </source>
</evidence>